<dbReference type="PANTHER" id="PTHR11505">
    <property type="entry name" value="L1 TRANSPOSABLE ELEMENT-RELATED"/>
    <property type="match status" value="1"/>
</dbReference>
<evidence type="ECO:0000259" key="2">
    <source>
        <dbReference type="Pfam" id="PF25298"/>
    </source>
</evidence>
<dbReference type="SUPFAM" id="SSF57903">
    <property type="entry name" value="FYVE/PHD zinc finger"/>
    <property type="match status" value="1"/>
</dbReference>
<feature type="domain" description="FP protein C-terminal" evidence="2">
    <location>
        <begin position="307"/>
        <end position="356"/>
    </location>
</feature>
<gene>
    <name evidence="3" type="ORF">EEDITHA_LOCUS1731</name>
</gene>
<dbReference type="InterPro" id="IPR013083">
    <property type="entry name" value="Znf_RING/FYVE/PHD"/>
</dbReference>
<dbReference type="InterPro" id="IPR057251">
    <property type="entry name" value="FP_C"/>
</dbReference>
<protein>
    <recommendedName>
        <fullName evidence="2">FP protein C-terminal domain-containing protein</fullName>
    </recommendedName>
</protein>
<keyword evidence="4" id="KW-1185">Reference proteome</keyword>
<comment type="caution">
    <text evidence="3">The sequence shown here is derived from an EMBL/GenBank/DDBJ whole genome shotgun (WGS) entry which is preliminary data.</text>
</comment>
<keyword evidence="1" id="KW-0175">Coiled coil</keyword>
<organism evidence="3 4">
    <name type="scientific">Euphydryas editha</name>
    <name type="common">Edith's checkerspot</name>
    <dbReference type="NCBI Taxonomy" id="104508"/>
    <lineage>
        <taxon>Eukaryota</taxon>
        <taxon>Metazoa</taxon>
        <taxon>Ecdysozoa</taxon>
        <taxon>Arthropoda</taxon>
        <taxon>Hexapoda</taxon>
        <taxon>Insecta</taxon>
        <taxon>Pterygota</taxon>
        <taxon>Neoptera</taxon>
        <taxon>Endopterygota</taxon>
        <taxon>Lepidoptera</taxon>
        <taxon>Glossata</taxon>
        <taxon>Ditrysia</taxon>
        <taxon>Papilionoidea</taxon>
        <taxon>Nymphalidae</taxon>
        <taxon>Nymphalinae</taxon>
        <taxon>Euphydryas</taxon>
    </lineage>
</organism>
<proteinExistence type="predicted"/>
<evidence type="ECO:0000256" key="1">
    <source>
        <dbReference type="SAM" id="Coils"/>
    </source>
</evidence>
<evidence type="ECO:0000313" key="3">
    <source>
        <dbReference type="EMBL" id="CAH2085234.1"/>
    </source>
</evidence>
<dbReference type="Pfam" id="PF25298">
    <property type="entry name" value="Baculo_FP_2nd"/>
    <property type="match status" value="1"/>
</dbReference>
<name>A0AAU9TCB4_EUPED</name>
<evidence type="ECO:0000313" key="4">
    <source>
        <dbReference type="Proteomes" id="UP001153954"/>
    </source>
</evidence>
<dbReference type="Proteomes" id="UP001153954">
    <property type="component" value="Unassembled WGS sequence"/>
</dbReference>
<feature type="coiled-coil region" evidence="1">
    <location>
        <begin position="172"/>
        <end position="206"/>
    </location>
</feature>
<reference evidence="3" key="1">
    <citation type="submission" date="2022-03" db="EMBL/GenBank/DDBJ databases">
        <authorList>
            <person name="Tunstrom K."/>
        </authorList>
    </citation>
    <scope>NUCLEOTIDE SEQUENCE</scope>
</reference>
<dbReference type="InterPro" id="IPR004244">
    <property type="entry name" value="Transposase_22"/>
</dbReference>
<accession>A0AAU9TCB4</accession>
<dbReference type="Gene3D" id="3.30.40.10">
    <property type="entry name" value="Zinc/RING finger domain, C3HC4 (zinc finger)"/>
    <property type="match status" value="1"/>
</dbReference>
<dbReference type="InterPro" id="IPR011011">
    <property type="entry name" value="Znf_FYVE_PHD"/>
</dbReference>
<sequence>MSSATKICSGCKHNLPKKDYLICVTCKHGYDLLCASLTPKRFSLMDAEAKKKWNCQECLSKRPKTDNSDTPIRIANRPSGSTIESILSQEDENVTMRIKKQYSSVDNSSSFVTVEMLRRIVKEEMTETISCLVSENLANLNHQISGFEQSLSFISKQYDTLVQAVNEKNEIIKNLASDNQNLFSQVRDLKDRLSQVEQSLRIANVEITGVPEHKSENLVKTVVQLGKIVESPIAESDITHVTRIAKFNKESKRPRSIIVKLQSQNHRDELLAAVSRFNKKNRDKKLNTEHLGIGGRSQPVYVSEHLTLTKKHLHAATRIKAREAGFKFVWIRDGRIFARKSETSPAIYVKDEETLKLII</sequence>
<dbReference type="Gene3D" id="3.30.70.1820">
    <property type="entry name" value="L1 transposable element, RRM domain"/>
    <property type="match status" value="1"/>
</dbReference>
<dbReference type="AlphaFoldDB" id="A0AAU9TCB4"/>
<dbReference type="EMBL" id="CAKOGL010000004">
    <property type="protein sequence ID" value="CAH2085234.1"/>
    <property type="molecule type" value="Genomic_DNA"/>
</dbReference>